<reference evidence="1 2" key="1">
    <citation type="journal article" date="2020" name="Nature">
        <title>Six reference-quality genomes reveal evolution of bat adaptations.</title>
        <authorList>
            <person name="Jebb D."/>
            <person name="Huang Z."/>
            <person name="Pippel M."/>
            <person name="Hughes G.M."/>
            <person name="Lavrichenko K."/>
            <person name="Devanna P."/>
            <person name="Winkler S."/>
            <person name="Jermiin L.S."/>
            <person name="Skirmuntt E.C."/>
            <person name="Katzourakis A."/>
            <person name="Burkitt-Gray L."/>
            <person name="Ray D.A."/>
            <person name="Sullivan K.A.M."/>
            <person name="Roscito J.G."/>
            <person name="Kirilenko B.M."/>
            <person name="Davalos L.M."/>
            <person name="Corthals A.P."/>
            <person name="Power M.L."/>
            <person name="Jones G."/>
            <person name="Ransome R.D."/>
            <person name="Dechmann D.K.N."/>
            <person name="Locatelli A.G."/>
            <person name="Puechmaille S.J."/>
            <person name="Fedrigo O."/>
            <person name="Jarvis E.D."/>
            <person name="Hiller M."/>
            <person name="Vernes S.C."/>
            <person name="Myers E.W."/>
            <person name="Teeling E.C."/>
        </authorList>
    </citation>
    <scope>NUCLEOTIDE SEQUENCE [LARGE SCALE GENOMIC DNA]</scope>
    <source>
        <strain evidence="1">Bat1K_MPI-CBG_1</strain>
    </source>
</reference>
<gene>
    <name evidence="1" type="ORF">HJG60_009661</name>
</gene>
<dbReference type="AlphaFoldDB" id="A0A834B972"/>
<evidence type="ECO:0000313" key="2">
    <source>
        <dbReference type="Proteomes" id="UP000664940"/>
    </source>
</evidence>
<name>A0A834B972_9CHIR</name>
<sequence>MHTTSATFPLPWSLLPSLSWTPETNLWFQVSPILTPGLSLQLPPGRRDAHHVSPSVPAQPPNWLSLPLTDFSPVSKENPGVLSASLPSLTAQPPLCHFSCPWYPRGFNPSAPVPLHPIQNLLKR</sequence>
<comment type="caution">
    <text evidence="1">The sequence shown here is derived from an EMBL/GenBank/DDBJ whole genome shotgun (WGS) entry which is preliminary data.</text>
</comment>
<proteinExistence type="predicted"/>
<accession>A0A834B972</accession>
<dbReference type="Proteomes" id="UP000664940">
    <property type="component" value="Unassembled WGS sequence"/>
</dbReference>
<protein>
    <submittedName>
        <fullName evidence="1">Uncharacterized protein</fullName>
    </submittedName>
</protein>
<organism evidence="1 2">
    <name type="scientific">Phyllostomus discolor</name>
    <name type="common">pale spear-nosed bat</name>
    <dbReference type="NCBI Taxonomy" id="89673"/>
    <lineage>
        <taxon>Eukaryota</taxon>
        <taxon>Metazoa</taxon>
        <taxon>Chordata</taxon>
        <taxon>Craniata</taxon>
        <taxon>Vertebrata</taxon>
        <taxon>Euteleostomi</taxon>
        <taxon>Mammalia</taxon>
        <taxon>Eutheria</taxon>
        <taxon>Laurasiatheria</taxon>
        <taxon>Chiroptera</taxon>
        <taxon>Yangochiroptera</taxon>
        <taxon>Phyllostomidae</taxon>
        <taxon>Phyllostominae</taxon>
        <taxon>Phyllostomus</taxon>
    </lineage>
</organism>
<evidence type="ECO:0000313" key="1">
    <source>
        <dbReference type="EMBL" id="KAF6125113.1"/>
    </source>
</evidence>
<dbReference type="EMBL" id="JABVXQ010000002">
    <property type="protein sequence ID" value="KAF6125113.1"/>
    <property type="molecule type" value="Genomic_DNA"/>
</dbReference>